<sequence length="245" mass="26421">MLLAVEGGGFFSSSASGYSKGLTLLISGRTHEDHTPMRVSPWTQFHLLDQHDPDPDPDPDHLHLAPKKKIRRGCASFFCFRRAAIDGPSPPKVGPARHLNGPAASGGEGLCVVDDEESGLKVYLKSSLKKAPGCPVAAGGGGNAQEVVGEEGGEDAARREVRWTDACGRELVEIREFEVSEAGASDDELDDSGDRGCNPCWKNLAIQYYRQPILEEHSHLTCWGCAIGFVLPRTHDTLSKSPKTC</sequence>
<protein>
    <submittedName>
        <fullName evidence="1">Uncharacterized protein</fullName>
    </submittedName>
</protein>
<evidence type="ECO:0000313" key="1">
    <source>
        <dbReference type="EMBL" id="KAJ8643901.1"/>
    </source>
</evidence>
<accession>A0ACC2MDQ3</accession>
<proteinExistence type="predicted"/>
<organism evidence="1 2">
    <name type="scientific">Persea americana</name>
    <name type="common">Avocado</name>
    <dbReference type="NCBI Taxonomy" id="3435"/>
    <lineage>
        <taxon>Eukaryota</taxon>
        <taxon>Viridiplantae</taxon>
        <taxon>Streptophyta</taxon>
        <taxon>Embryophyta</taxon>
        <taxon>Tracheophyta</taxon>
        <taxon>Spermatophyta</taxon>
        <taxon>Magnoliopsida</taxon>
        <taxon>Magnoliidae</taxon>
        <taxon>Laurales</taxon>
        <taxon>Lauraceae</taxon>
        <taxon>Persea</taxon>
    </lineage>
</organism>
<dbReference type="EMBL" id="CM056810">
    <property type="protein sequence ID" value="KAJ8643901.1"/>
    <property type="molecule type" value="Genomic_DNA"/>
</dbReference>
<dbReference type="Proteomes" id="UP001234297">
    <property type="component" value="Chromosome 2"/>
</dbReference>
<name>A0ACC2MDQ3_PERAE</name>
<evidence type="ECO:0000313" key="2">
    <source>
        <dbReference type="Proteomes" id="UP001234297"/>
    </source>
</evidence>
<keyword evidence="2" id="KW-1185">Reference proteome</keyword>
<gene>
    <name evidence="1" type="ORF">MRB53_005649</name>
</gene>
<comment type="caution">
    <text evidence="1">The sequence shown here is derived from an EMBL/GenBank/DDBJ whole genome shotgun (WGS) entry which is preliminary data.</text>
</comment>
<reference evidence="1 2" key="1">
    <citation type="journal article" date="2022" name="Hortic Res">
        <title>A haplotype resolved chromosomal level avocado genome allows analysis of novel avocado genes.</title>
        <authorList>
            <person name="Nath O."/>
            <person name="Fletcher S.J."/>
            <person name="Hayward A."/>
            <person name="Shaw L.M."/>
            <person name="Masouleh A.K."/>
            <person name="Furtado A."/>
            <person name="Henry R.J."/>
            <person name="Mitter N."/>
        </authorList>
    </citation>
    <scope>NUCLEOTIDE SEQUENCE [LARGE SCALE GENOMIC DNA]</scope>
    <source>
        <strain evidence="2">cv. Hass</strain>
    </source>
</reference>